<evidence type="ECO:0000256" key="1">
    <source>
        <dbReference type="SAM" id="MobiDB-lite"/>
    </source>
</evidence>
<dbReference type="RefSeq" id="XP_032817210.1">
    <property type="nucleotide sequence ID" value="XM_032961319.1"/>
</dbReference>
<keyword evidence="2" id="KW-0472">Membrane</keyword>
<dbReference type="InterPro" id="IPR032536">
    <property type="entry name" value="TMEM100"/>
</dbReference>
<dbReference type="Proteomes" id="UP001318040">
    <property type="component" value="Chromosome 26"/>
</dbReference>
<keyword evidence="2" id="KW-0812">Transmembrane</keyword>
<dbReference type="Pfam" id="PF16311">
    <property type="entry name" value="TMEM100"/>
    <property type="match status" value="1"/>
</dbReference>
<reference evidence="4" key="1">
    <citation type="submission" date="2025-08" db="UniProtKB">
        <authorList>
            <consortium name="RefSeq"/>
        </authorList>
    </citation>
    <scope>IDENTIFICATION</scope>
    <source>
        <tissue evidence="4">Sperm</tissue>
    </source>
</reference>
<keyword evidence="2" id="KW-1133">Transmembrane helix</keyword>
<dbReference type="KEGG" id="pmrn:116946275"/>
<feature type="transmembrane region" description="Helical" evidence="2">
    <location>
        <begin position="144"/>
        <end position="163"/>
    </location>
</feature>
<evidence type="ECO:0000313" key="4">
    <source>
        <dbReference type="RefSeq" id="XP_032817210.1"/>
    </source>
</evidence>
<gene>
    <name evidence="4" type="primary">LOC116946275</name>
</gene>
<accession>A0AAJ7TG32</accession>
<dbReference type="AlphaFoldDB" id="A0AAJ7TG32"/>
<evidence type="ECO:0000256" key="2">
    <source>
        <dbReference type="SAM" id="Phobius"/>
    </source>
</evidence>
<feature type="compositionally biased region" description="Polar residues" evidence="1">
    <location>
        <begin position="1"/>
        <end position="13"/>
    </location>
</feature>
<keyword evidence="3" id="KW-1185">Reference proteome</keyword>
<protein>
    <submittedName>
        <fullName evidence="4">Uncharacterized protein LOC116946275</fullName>
    </submittedName>
</protein>
<sequence length="216" mass="22641">MDAISAQPSSASANPLLDEGVPTASSIPHRCSCTRTDRVAPTPLRMRSKRRVYSLRLDAKRCKRVMRAHYSAVEKGIADEQLRVFAPGDSDAATTTDDDTAGAADGAAAAAENDDGDQQHVPSGHVLSRLGVATGGVEESCHRCVLPLALVLLLVGAVVTALGCHADGPTSVMGLFGVALMILAGFMLATGAISWCWRRGGGRAAQPAERLRHVRC</sequence>
<feature type="transmembrane region" description="Helical" evidence="2">
    <location>
        <begin position="175"/>
        <end position="197"/>
    </location>
</feature>
<name>A0AAJ7TG32_PETMA</name>
<evidence type="ECO:0000313" key="3">
    <source>
        <dbReference type="Proteomes" id="UP001318040"/>
    </source>
</evidence>
<proteinExistence type="predicted"/>
<feature type="region of interest" description="Disordered" evidence="1">
    <location>
        <begin position="1"/>
        <end position="28"/>
    </location>
</feature>
<organism evidence="3 4">
    <name type="scientific">Petromyzon marinus</name>
    <name type="common">Sea lamprey</name>
    <dbReference type="NCBI Taxonomy" id="7757"/>
    <lineage>
        <taxon>Eukaryota</taxon>
        <taxon>Metazoa</taxon>
        <taxon>Chordata</taxon>
        <taxon>Craniata</taxon>
        <taxon>Vertebrata</taxon>
        <taxon>Cyclostomata</taxon>
        <taxon>Hyperoartia</taxon>
        <taxon>Petromyzontiformes</taxon>
        <taxon>Petromyzontidae</taxon>
        <taxon>Petromyzon</taxon>
    </lineage>
</organism>